<reference evidence="1 2" key="1">
    <citation type="submission" date="2018-11" db="EMBL/GenBank/DDBJ databases">
        <title>Phylogenetic determinants of toxin gene distribution in genomes of Brevibacillus laterosporus.</title>
        <authorList>
            <person name="Glare T.R."/>
            <person name="Durrant A."/>
            <person name="Berry C."/>
            <person name="Palma L."/>
            <person name="Ormskirk M."/>
            <person name="Cox M.O."/>
        </authorList>
    </citation>
    <scope>NUCLEOTIDE SEQUENCE [LARGE SCALE GENOMIC DNA]</scope>
    <source>
        <strain evidence="1 2">1821L</strain>
    </source>
</reference>
<keyword evidence="2" id="KW-1185">Reference proteome</keyword>
<dbReference type="Gene3D" id="3.30.200.20">
    <property type="entry name" value="Phosphorylase Kinase, domain 1"/>
    <property type="match status" value="1"/>
</dbReference>
<dbReference type="InterPro" id="IPR011009">
    <property type="entry name" value="Kinase-like_dom_sf"/>
</dbReference>
<proteinExistence type="predicted"/>
<organism evidence="1 2">
    <name type="scientific">Brevibacillus laterosporus</name>
    <name type="common">Bacillus laterosporus</name>
    <dbReference type="NCBI Taxonomy" id="1465"/>
    <lineage>
        <taxon>Bacteria</taxon>
        <taxon>Bacillati</taxon>
        <taxon>Bacillota</taxon>
        <taxon>Bacilli</taxon>
        <taxon>Bacillales</taxon>
        <taxon>Paenibacillaceae</taxon>
        <taxon>Brevibacillus</taxon>
    </lineage>
</organism>
<keyword evidence="1" id="KW-0946">Virion</keyword>
<name>A0A502IVJ1_BRELA</name>
<dbReference type="NCBIfam" id="TIGR02906">
    <property type="entry name" value="spore_CotS"/>
    <property type="match status" value="1"/>
</dbReference>
<dbReference type="AlphaFoldDB" id="A0A502IVJ1"/>
<dbReference type="InterPro" id="IPR014255">
    <property type="entry name" value="Spore_coat_CotS"/>
</dbReference>
<dbReference type="SUPFAM" id="SSF56112">
    <property type="entry name" value="Protein kinase-like (PK-like)"/>
    <property type="match status" value="1"/>
</dbReference>
<dbReference type="InterPro" id="IPR047175">
    <property type="entry name" value="CotS-like"/>
</dbReference>
<dbReference type="PANTHER" id="PTHR39179:SF1">
    <property type="entry name" value="SPORE COAT PROTEIN I"/>
    <property type="match status" value="1"/>
</dbReference>
<evidence type="ECO:0000313" key="1">
    <source>
        <dbReference type="EMBL" id="QDX93260.1"/>
    </source>
</evidence>
<accession>A0A502IVJ1</accession>
<keyword evidence="1" id="KW-0167">Capsid protein</keyword>
<sequence length="369" mass="41888">MVDYIIKPWETTEQDLDNVPLEVEDLAKQVMTHYDMIVKSMTMITSKPDKGGAIWKIETDRGPRSLKILHRSPERSLFSIGAQEYLVEQGARVPKLIHAKSGENYVNAGGKLWIVAEWIESLIQESKIDLEGAQALCYGLGEFHRHSQGYVPPTGAANASRLHRYPQVYKKIITKIDWFRILAHAYSDMPASKTILSMVDVYEQQAREALAKLESSPYASLVAKGGPYWGIVHQDYGWSNGQQGPGGIWIIDLDGVAYDFPIRDLRKLITSTMDDMGVWDVKWMRGMIEAYEQANPIDPALYEILLIDMSLPNEFYKHVKEMVYSPTTFLNDELVDLLLRLEKSDATKWPALTELSNNWNFDGKDGGNK</sequence>
<gene>
    <name evidence="1" type="ORF">EEL30_13680</name>
</gene>
<dbReference type="PANTHER" id="PTHR39179">
    <property type="entry name" value="SPORE COAT PROTEIN I"/>
    <property type="match status" value="1"/>
</dbReference>
<protein>
    <submittedName>
        <fullName evidence="1">CotS family spore coat protein</fullName>
    </submittedName>
</protein>
<dbReference type="Gene3D" id="3.90.1200.10">
    <property type="match status" value="1"/>
</dbReference>
<dbReference type="Proteomes" id="UP000319432">
    <property type="component" value="Chromosome"/>
</dbReference>
<dbReference type="GO" id="GO:0042601">
    <property type="term" value="C:endospore-forming forespore"/>
    <property type="evidence" value="ECO:0007669"/>
    <property type="project" value="TreeGrafter"/>
</dbReference>
<dbReference type="OrthoDB" id="9771902at2"/>
<evidence type="ECO:0000313" key="2">
    <source>
        <dbReference type="Proteomes" id="UP000319432"/>
    </source>
</evidence>
<dbReference type="EMBL" id="CP033464">
    <property type="protein sequence ID" value="QDX93260.1"/>
    <property type="molecule type" value="Genomic_DNA"/>
</dbReference>